<accession>A0A8S1D130</accession>
<protein>
    <submittedName>
        <fullName evidence="1">Uncharacterized protein</fullName>
    </submittedName>
</protein>
<reference evidence="1 2" key="1">
    <citation type="submission" date="2020-04" db="EMBL/GenBank/DDBJ databases">
        <authorList>
            <person name="Alioto T."/>
            <person name="Alioto T."/>
            <person name="Gomez Garrido J."/>
        </authorList>
    </citation>
    <scope>NUCLEOTIDE SEQUENCE [LARGE SCALE GENOMIC DNA]</scope>
</reference>
<name>A0A8S1D130_9INSE</name>
<keyword evidence="2" id="KW-1185">Reference proteome</keyword>
<sequence>MPKLLQNKQCSLDVQPAATRRACLGFAGAHLDRSAEECNNRSQTLSSEYRIREIEQRKQSLPPIKKVNQPL</sequence>
<organism evidence="1 2">
    <name type="scientific">Cloeon dipterum</name>
    <dbReference type="NCBI Taxonomy" id="197152"/>
    <lineage>
        <taxon>Eukaryota</taxon>
        <taxon>Metazoa</taxon>
        <taxon>Ecdysozoa</taxon>
        <taxon>Arthropoda</taxon>
        <taxon>Hexapoda</taxon>
        <taxon>Insecta</taxon>
        <taxon>Pterygota</taxon>
        <taxon>Palaeoptera</taxon>
        <taxon>Ephemeroptera</taxon>
        <taxon>Pisciforma</taxon>
        <taxon>Baetidae</taxon>
        <taxon>Cloeon</taxon>
    </lineage>
</organism>
<dbReference type="EMBL" id="CADEPI010000103">
    <property type="protein sequence ID" value="CAB3374750.1"/>
    <property type="molecule type" value="Genomic_DNA"/>
</dbReference>
<dbReference type="AlphaFoldDB" id="A0A8S1D130"/>
<gene>
    <name evidence="1" type="ORF">CLODIP_2_CD04781</name>
</gene>
<comment type="caution">
    <text evidence="1">The sequence shown here is derived from an EMBL/GenBank/DDBJ whole genome shotgun (WGS) entry which is preliminary data.</text>
</comment>
<evidence type="ECO:0000313" key="1">
    <source>
        <dbReference type="EMBL" id="CAB3374750.1"/>
    </source>
</evidence>
<evidence type="ECO:0000313" key="2">
    <source>
        <dbReference type="Proteomes" id="UP000494165"/>
    </source>
</evidence>
<dbReference type="Proteomes" id="UP000494165">
    <property type="component" value="Unassembled WGS sequence"/>
</dbReference>
<proteinExistence type="predicted"/>